<keyword evidence="1" id="KW-0175">Coiled coil</keyword>
<protein>
    <submittedName>
        <fullName evidence="2">Uncharacterized protein</fullName>
    </submittedName>
</protein>
<keyword evidence="3" id="KW-1185">Reference proteome</keyword>
<accession>A0A8T1VR38</accession>
<dbReference type="OrthoDB" id="10566098at2759"/>
<gene>
    <name evidence="2" type="ORF">PHYBOEH_010728</name>
</gene>
<evidence type="ECO:0000313" key="3">
    <source>
        <dbReference type="Proteomes" id="UP000693981"/>
    </source>
</evidence>
<evidence type="ECO:0000256" key="1">
    <source>
        <dbReference type="SAM" id="Coils"/>
    </source>
</evidence>
<comment type="caution">
    <text evidence="2">The sequence shown here is derived from an EMBL/GenBank/DDBJ whole genome shotgun (WGS) entry which is preliminary data.</text>
</comment>
<dbReference type="AlphaFoldDB" id="A0A8T1VR38"/>
<organism evidence="2 3">
    <name type="scientific">Phytophthora boehmeriae</name>
    <dbReference type="NCBI Taxonomy" id="109152"/>
    <lineage>
        <taxon>Eukaryota</taxon>
        <taxon>Sar</taxon>
        <taxon>Stramenopiles</taxon>
        <taxon>Oomycota</taxon>
        <taxon>Peronosporomycetes</taxon>
        <taxon>Peronosporales</taxon>
        <taxon>Peronosporaceae</taxon>
        <taxon>Phytophthora</taxon>
    </lineage>
</organism>
<name>A0A8T1VR38_9STRA</name>
<dbReference type="EMBL" id="JAGDFL010000751">
    <property type="protein sequence ID" value="KAG7381874.1"/>
    <property type="molecule type" value="Genomic_DNA"/>
</dbReference>
<reference evidence="2" key="1">
    <citation type="submission" date="2021-02" db="EMBL/GenBank/DDBJ databases">
        <authorList>
            <person name="Palmer J.M."/>
        </authorList>
    </citation>
    <scope>NUCLEOTIDE SEQUENCE</scope>
    <source>
        <strain evidence="2">SCRP23</strain>
    </source>
</reference>
<evidence type="ECO:0000313" key="2">
    <source>
        <dbReference type="EMBL" id="KAG7381874.1"/>
    </source>
</evidence>
<dbReference type="Proteomes" id="UP000693981">
    <property type="component" value="Unassembled WGS sequence"/>
</dbReference>
<proteinExistence type="predicted"/>
<sequence length="306" mass="35431">MDVRIARLEEQLTAANARATASDTLVGLLQEQLRTRPTAAEMRLLQERATTAETLVGRLQERLEAARAAVIWEKNEKEQSNAREAAANAREAATRDEKTRIWDERNRIWNDARYFIQFAREQTNKLNEMHERLNSSHYRSIEDPRGPSKRPVVTLLDASRSDYVRRKHSLPSTEYPRVFKIVEGQERLHVRREIQMLREENCEVLAGPVYFANGITLRDSVNKRLIEWAHEQLDGARVAEEVVRYVRWGVFAFRANDRANDRALRNRALISFFLEGVVETVQTTPDGDLHPFNSVEFGQRASVYDD</sequence>
<feature type="coiled-coil region" evidence="1">
    <location>
        <begin position="42"/>
        <end position="136"/>
    </location>
</feature>